<dbReference type="Proteomes" id="UP001488838">
    <property type="component" value="Unassembled WGS sequence"/>
</dbReference>
<accession>A0AAW0HBU0</accession>
<gene>
    <name evidence="2" type="ORF">U0070_012557</name>
</gene>
<reference evidence="2 3" key="1">
    <citation type="journal article" date="2023" name="bioRxiv">
        <title>Conserved and derived expression patterns and positive selection on dental genes reveal complex evolutionary context of ever-growing rodent molars.</title>
        <authorList>
            <person name="Calamari Z.T."/>
            <person name="Song A."/>
            <person name="Cohen E."/>
            <person name="Akter M."/>
            <person name="Roy R.D."/>
            <person name="Hallikas O."/>
            <person name="Christensen M.M."/>
            <person name="Li P."/>
            <person name="Marangoni P."/>
            <person name="Jernvall J."/>
            <person name="Klein O.D."/>
        </authorList>
    </citation>
    <scope>NUCLEOTIDE SEQUENCE [LARGE SCALE GENOMIC DNA]</scope>
    <source>
        <strain evidence="2">V071</strain>
    </source>
</reference>
<keyword evidence="3" id="KW-1185">Reference proteome</keyword>
<feature type="region of interest" description="Disordered" evidence="1">
    <location>
        <begin position="55"/>
        <end position="86"/>
    </location>
</feature>
<feature type="compositionally biased region" description="Basic residues" evidence="1">
    <location>
        <begin position="74"/>
        <end position="86"/>
    </location>
</feature>
<proteinExistence type="predicted"/>
<evidence type="ECO:0000256" key="1">
    <source>
        <dbReference type="SAM" id="MobiDB-lite"/>
    </source>
</evidence>
<dbReference type="EMBL" id="JBBHLL010000570">
    <property type="protein sequence ID" value="KAK7800133.1"/>
    <property type="molecule type" value="Genomic_DNA"/>
</dbReference>
<comment type="caution">
    <text evidence="2">The sequence shown here is derived from an EMBL/GenBank/DDBJ whole genome shotgun (WGS) entry which is preliminary data.</text>
</comment>
<dbReference type="AlphaFoldDB" id="A0AAW0HBU0"/>
<organism evidence="2 3">
    <name type="scientific">Myodes glareolus</name>
    <name type="common">Bank vole</name>
    <name type="synonym">Clethrionomys glareolus</name>
    <dbReference type="NCBI Taxonomy" id="447135"/>
    <lineage>
        <taxon>Eukaryota</taxon>
        <taxon>Metazoa</taxon>
        <taxon>Chordata</taxon>
        <taxon>Craniata</taxon>
        <taxon>Vertebrata</taxon>
        <taxon>Euteleostomi</taxon>
        <taxon>Mammalia</taxon>
        <taxon>Eutheria</taxon>
        <taxon>Euarchontoglires</taxon>
        <taxon>Glires</taxon>
        <taxon>Rodentia</taxon>
        <taxon>Myomorpha</taxon>
        <taxon>Muroidea</taxon>
        <taxon>Cricetidae</taxon>
        <taxon>Arvicolinae</taxon>
        <taxon>Myodes</taxon>
    </lineage>
</organism>
<evidence type="ECO:0000313" key="3">
    <source>
        <dbReference type="Proteomes" id="UP001488838"/>
    </source>
</evidence>
<sequence length="86" mass="9858">MGTQNLGHTLAHSNIHPICDLLEHRVGVKSVLWTQGWKISMTGQQQDVQEAWALQHSPTAAPRRRPYPSGLRSPSRRQHHGQHRIW</sequence>
<evidence type="ECO:0000313" key="2">
    <source>
        <dbReference type="EMBL" id="KAK7800133.1"/>
    </source>
</evidence>
<name>A0AAW0HBU0_MYOGA</name>
<protein>
    <submittedName>
        <fullName evidence="2">Uncharacterized protein</fullName>
    </submittedName>
</protein>